<evidence type="ECO:0000259" key="8">
    <source>
        <dbReference type="PROSITE" id="PS50217"/>
    </source>
</evidence>
<organism evidence="9 10">
    <name type="scientific">Tagetes erecta</name>
    <name type="common">African marigold</name>
    <dbReference type="NCBI Taxonomy" id="13708"/>
    <lineage>
        <taxon>Eukaryota</taxon>
        <taxon>Viridiplantae</taxon>
        <taxon>Streptophyta</taxon>
        <taxon>Embryophyta</taxon>
        <taxon>Tracheophyta</taxon>
        <taxon>Spermatophyta</taxon>
        <taxon>Magnoliopsida</taxon>
        <taxon>eudicotyledons</taxon>
        <taxon>Gunneridae</taxon>
        <taxon>Pentapetalae</taxon>
        <taxon>asterids</taxon>
        <taxon>campanulids</taxon>
        <taxon>Asterales</taxon>
        <taxon>Asteraceae</taxon>
        <taxon>Asteroideae</taxon>
        <taxon>Heliantheae alliance</taxon>
        <taxon>Tageteae</taxon>
        <taxon>Tagetes</taxon>
    </lineage>
</organism>
<evidence type="ECO:0000256" key="3">
    <source>
        <dbReference type="ARBA" id="ARBA00023125"/>
    </source>
</evidence>
<keyword evidence="10" id="KW-1185">Reference proteome</keyword>
<sequence>MMDQFNHSKKEDQPFISRTFSEFDFEEIFKQSIVIDNNINNNNDYHHLTHPAAAGPIFSAADAAVTNLDSLNRFSSSGGMTGNPHNLTPSVTMTMDSQSSICAASPTSDTKPKRRDNNVIGATSDDEQLDYDPEIETGQCEQSNDNMDIKKIKRMFSNRESARRSRKRKQAHLTDLEQQVEQLRAEYSALFKQLTTASHQYKDASTNNRVLKSEVEALRAKVKLAEDTLARGSLTSSLSHLLQNHLATPQLFNFQNISRMGNVSPTITVRGDDHGPHPGLHVPGQHMMVGLGTDPDIFNGNVNSGISGDGGSCVTEIWSQDAHSAI</sequence>
<reference evidence="9" key="1">
    <citation type="journal article" date="2023" name="bioRxiv">
        <title>Improved chromosome-level genome assembly for marigold (Tagetes erecta).</title>
        <authorList>
            <person name="Jiang F."/>
            <person name="Yuan L."/>
            <person name="Wang S."/>
            <person name="Wang H."/>
            <person name="Xu D."/>
            <person name="Wang A."/>
            <person name="Fan W."/>
        </authorList>
    </citation>
    <scope>NUCLEOTIDE SEQUENCE</scope>
    <source>
        <strain evidence="9">WSJ</strain>
        <tissue evidence="9">Leaf</tissue>
    </source>
</reference>
<dbReference type="InterPro" id="IPR004827">
    <property type="entry name" value="bZIP"/>
</dbReference>
<proteinExistence type="predicted"/>
<dbReference type="InterPro" id="IPR045314">
    <property type="entry name" value="bZIP_plant_GBF1"/>
</dbReference>
<name>A0AAD8KAB9_TARER</name>
<feature type="domain" description="BZIP" evidence="8">
    <location>
        <begin position="148"/>
        <end position="211"/>
    </location>
</feature>
<evidence type="ECO:0000256" key="5">
    <source>
        <dbReference type="ARBA" id="ARBA00023242"/>
    </source>
</evidence>
<evidence type="ECO:0000256" key="6">
    <source>
        <dbReference type="SAM" id="Coils"/>
    </source>
</evidence>
<dbReference type="AlphaFoldDB" id="A0AAD8KAB9"/>
<dbReference type="GO" id="GO:0003700">
    <property type="term" value="F:DNA-binding transcription factor activity"/>
    <property type="evidence" value="ECO:0007669"/>
    <property type="project" value="InterPro"/>
</dbReference>
<comment type="caution">
    <text evidence="9">The sequence shown here is derived from an EMBL/GenBank/DDBJ whole genome shotgun (WGS) entry which is preliminary data.</text>
</comment>
<dbReference type="Gene3D" id="1.20.5.170">
    <property type="match status" value="1"/>
</dbReference>
<dbReference type="SMART" id="SM00338">
    <property type="entry name" value="BRLZ"/>
    <property type="match status" value="1"/>
</dbReference>
<accession>A0AAD8KAB9</accession>
<feature type="region of interest" description="Disordered" evidence="7">
    <location>
        <begin position="95"/>
        <end position="129"/>
    </location>
</feature>
<dbReference type="PROSITE" id="PS00036">
    <property type="entry name" value="BZIP_BASIC"/>
    <property type="match status" value="1"/>
</dbReference>
<keyword evidence="5" id="KW-0539">Nucleus</keyword>
<feature type="coiled-coil region" evidence="6">
    <location>
        <begin position="159"/>
        <end position="228"/>
    </location>
</feature>
<keyword evidence="6" id="KW-0175">Coiled coil</keyword>
<dbReference type="SUPFAM" id="SSF57959">
    <property type="entry name" value="Leucine zipper domain"/>
    <property type="match status" value="1"/>
</dbReference>
<dbReference type="FunFam" id="1.20.5.170:FF:000020">
    <property type="entry name" value="BZIP transcription factor"/>
    <property type="match status" value="1"/>
</dbReference>
<comment type="subcellular location">
    <subcellularLocation>
        <location evidence="1">Nucleus</location>
    </subcellularLocation>
</comment>
<dbReference type="GO" id="GO:0003677">
    <property type="term" value="F:DNA binding"/>
    <property type="evidence" value="ECO:0007669"/>
    <property type="project" value="UniProtKB-KW"/>
</dbReference>
<evidence type="ECO:0000256" key="1">
    <source>
        <dbReference type="ARBA" id="ARBA00004123"/>
    </source>
</evidence>
<dbReference type="Pfam" id="PF00170">
    <property type="entry name" value="bZIP_1"/>
    <property type="match status" value="1"/>
</dbReference>
<dbReference type="CDD" id="cd14702">
    <property type="entry name" value="bZIP_plant_GBF1"/>
    <property type="match status" value="1"/>
</dbReference>
<evidence type="ECO:0000256" key="2">
    <source>
        <dbReference type="ARBA" id="ARBA00023015"/>
    </source>
</evidence>
<dbReference type="PANTHER" id="PTHR47693">
    <property type="entry name" value="BZIP TRANSCRIPTION FACTOR RISBZ3-RELATED"/>
    <property type="match status" value="1"/>
</dbReference>
<dbReference type="InterPro" id="IPR044168">
    <property type="entry name" value="RISBZ3/4/5"/>
</dbReference>
<evidence type="ECO:0000256" key="7">
    <source>
        <dbReference type="SAM" id="MobiDB-lite"/>
    </source>
</evidence>
<dbReference type="Proteomes" id="UP001229421">
    <property type="component" value="Unassembled WGS sequence"/>
</dbReference>
<dbReference type="PROSITE" id="PS50217">
    <property type="entry name" value="BZIP"/>
    <property type="match status" value="1"/>
</dbReference>
<feature type="compositionally biased region" description="Polar residues" evidence="7">
    <location>
        <begin position="95"/>
        <end position="109"/>
    </location>
</feature>
<dbReference type="GO" id="GO:0005634">
    <property type="term" value="C:nucleus"/>
    <property type="evidence" value="ECO:0007669"/>
    <property type="project" value="UniProtKB-SubCell"/>
</dbReference>
<evidence type="ECO:0000313" key="10">
    <source>
        <dbReference type="Proteomes" id="UP001229421"/>
    </source>
</evidence>
<keyword evidence="2" id="KW-0805">Transcription regulation</keyword>
<keyword evidence="3" id="KW-0238">DNA-binding</keyword>
<keyword evidence="4" id="KW-0804">Transcription</keyword>
<protein>
    <recommendedName>
        <fullName evidence="8">BZIP domain-containing protein</fullName>
    </recommendedName>
</protein>
<gene>
    <name evidence="9" type="ORF">QVD17_26950</name>
</gene>
<dbReference type="EMBL" id="JAUHHV010000007">
    <property type="protein sequence ID" value="KAK1417816.1"/>
    <property type="molecule type" value="Genomic_DNA"/>
</dbReference>
<dbReference type="GO" id="GO:0046983">
    <property type="term" value="F:protein dimerization activity"/>
    <property type="evidence" value="ECO:0007669"/>
    <property type="project" value="UniProtKB-ARBA"/>
</dbReference>
<dbReference type="PANTHER" id="PTHR47693:SF1">
    <property type="entry name" value="BZIP TRANSCRIPTION FACTOR RISBZ3"/>
    <property type="match status" value="1"/>
</dbReference>
<evidence type="ECO:0000313" key="9">
    <source>
        <dbReference type="EMBL" id="KAK1417816.1"/>
    </source>
</evidence>
<dbReference type="InterPro" id="IPR046347">
    <property type="entry name" value="bZIP_sf"/>
</dbReference>
<evidence type="ECO:0000256" key="4">
    <source>
        <dbReference type="ARBA" id="ARBA00023163"/>
    </source>
</evidence>